<dbReference type="Pfam" id="PF00318">
    <property type="entry name" value="Ribosomal_S2"/>
    <property type="match status" value="1"/>
</dbReference>
<dbReference type="EMBL" id="CP051142">
    <property type="protein sequence ID" value="QIX00166.1"/>
    <property type="molecule type" value="Genomic_DNA"/>
</dbReference>
<feature type="compositionally biased region" description="Polar residues" evidence="4">
    <location>
        <begin position="540"/>
        <end position="557"/>
    </location>
</feature>
<dbReference type="InterPro" id="IPR001865">
    <property type="entry name" value="Ribosomal_uS2"/>
</dbReference>
<dbReference type="PANTHER" id="PTHR12534">
    <property type="entry name" value="30S RIBOSOMAL PROTEIN S2 PROKARYOTIC AND ORGANELLAR"/>
    <property type="match status" value="1"/>
</dbReference>
<dbReference type="SUPFAM" id="SSF52313">
    <property type="entry name" value="Ribosomal protein S2"/>
    <property type="match status" value="1"/>
</dbReference>
<gene>
    <name evidence="5" type="ORF">AMS68_005683</name>
</gene>
<dbReference type="AlphaFoldDB" id="A0A6H0XZQ7"/>
<proteinExistence type="inferred from homology"/>
<dbReference type="PANTHER" id="PTHR12534:SF0">
    <property type="entry name" value="SMALL RIBOSOMAL SUBUNIT PROTEIN US2M"/>
    <property type="match status" value="1"/>
</dbReference>
<organism evidence="5 6">
    <name type="scientific">Peltaster fructicola</name>
    <dbReference type="NCBI Taxonomy" id="286661"/>
    <lineage>
        <taxon>Eukaryota</taxon>
        <taxon>Fungi</taxon>
        <taxon>Dikarya</taxon>
        <taxon>Ascomycota</taxon>
        <taxon>Pezizomycotina</taxon>
        <taxon>Dothideomycetes</taxon>
        <taxon>Dothideomycetes incertae sedis</taxon>
        <taxon>Peltaster</taxon>
    </lineage>
</organism>
<dbReference type="Gene3D" id="3.40.50.10490">
    <property type="entry name" value="Glucose-6-phosphate isomerase like protein, domain 1"/>
    <property type="match status" value="1"/>
</dbReference>
<sequence length="620" mass="68105">MITRSLALRHGRSAIARPATTISIRQWRRTLSNTTRRTAQAAEPADIHESHDKITADWEFFQHQRALTGNVGAKITPHYKPNNLVKRPPRPEDITLELLLASQTHLGHRTSLWHPANARYIFGTWGQAHDAIHVISLDVTASHLRRACKIVSGVAAKGGIILFVGTRDGQALPVVRAAAMAGGCHLFDKWIPGTLTNSQQILGKCAKKVVNELDEDLLGFESQLPQRAALKPDLVVCLNPLENYILLHECGQHNIPTIGIIDTDVNPTWVTYPIPANDDSLRSVSVIAGALGQAGEAGQRLRLERANAGAIDFSPAQGLRVPTKDEIQASKRLKSRSALEDRDEDEDDDVLTPEEVALYAQEAPTEQLAASRQENDDTEQLFYENDEALTDLTGISQEQNASQSLSQQEIDLLEHSLRHNTSEAAANDAPVEETTKYTDAVNHSEEANVASEQNAGQGEKPSLKAYEDAFFTKEEEQPEPINKSPAQLTEEEEIELLAESTQHPTSEEIRAAHERFHETAGGNGTSSNESTQKPRPAEADSTTPATQTQTQGLSANEDQQRLSAHRRKSASPGKIRSMGARRSLQHEIHKLGVTATSQRSITASLTLHVSQHIVHHNPQM</sequence>
<dbReference type="PRINTS" id="PR00395">
    <property type="entry name" value="RIBOSOMALS2"/>
</dbReference>
<evidence type="ECO:0000256" key="3">
    <source>
        <dbReference type="ARBA" id="ARBA00023274"/>
    </source>
</evidence>
<name>A0A6H0XZQ7_9PEZI</name>
<reference evidence="5 6" key="1">
    <citation type="journal article" date="2016" name="Sci. Rep.">
        <title>Peltaster fructicola genome reveals evolution from an invasive phytopathogen to an ectophytic parasite.</title>
        <authorList>
            <person name="Xu C."/>
            <person name="Chen H."/>
            <person name="Gleason M.L."/>
            <person name="Xu J.R."/>
            <person name="Liu H."/>
            <person name="Zhang R."/>
            <person name="Sun G."/>
        </authorList>
    </citation>
    <scope>NUCLEOTIDE SEQUENCE [LARGE SCALE GENOMIC DNA]</scope>
    <source>
        <strain evidence="5 6">LNHT1506</strain>
    </source>
</reference>
<comment type="similarity">
    <text evidence="1">Belongs to the universal ribosomal protein uS2 family.</text>
</comment>
<dbReference type="CDD" id="cd01425">
    <property type="entry name" value="RPS2"/>
    <property type="match status" value="1"/>
</dbReference>
<keyword evidence="2" id="KW-0689">Ribosomal protein</keyword>
<dbReference type="PROSITE" id="PS00962">
    <property type="entry name" value="RIBOSOMAL_S2_1"/>
    <property type="match status" value="1"/>
</dbReference>
<evidence type="ECO:0008006" key="7">
    <source>
        <dbReference type="Google" id="ProtNLM"/>
    </source>
</evidence>
<dbReference type="Proteomes" id="UP000503462">
    <property type="component" value="Chromosome 4"/>
</dbReference>
<dbReference type="InterPro" id="IPR018130">
    <property type="entry name" value="Ribosomal_uS2_CS"/>
</dbReference>
<evidence type="ECO:0000256" key="4">
    <source>
        <dbReference type="SAM" id="MobiDB-lite"/>
    </source>
</evidence>
<dbReference type="GO" id="GO:0006412">
    <property type="term" value="P:translation"/>
    <property type="evidence" value="ECO:0007669"/>
    <property type="project" value="InterPro"/>
</dbReference>
<keyword evidence="6" id="KW-1185">Reference proteome</keyword>
<dbReference type="InterPro" id="IPR005706">
    <property type="entry name" value="Ribosomal_uS2_bac/mit/plastid"/>
</dbReference>
<dbReference type="OrthoDB" id="2320368at2759"/>
<keyword evidence="3" id="KW-0687">Ribonucleoprotein</keyword>
<evidence type="ECO:0000256" key="1">
    <source>
        <dbReference type="ARBA" id="ARBA00006242"/>
    </source>
</evidence>
<dbReference type="InterPro" id="IPR023591">
    <property type="entry name" value="Ribosomal_uS2_flav_dom_sf"/>
</dbReference>
<feature type="region of interest" description="Disordered" evidence="4">
    <location>
        <begin position="443"/>
        <end position="466"/>
    </location>
</feature>
<feature type="region of interest" description="Disordered" evidence="4">
    <location>
        <begin position="518"/>
        <end position="579"/>
    </location>
</feature>
<evidence type="ECO:0000313" key="5">
    <source>
        <dbReference type="EMBL" id="QIX00166.1"/>
    </source>
</evidence>
<evidence type="ECO:0000256" key="2">
    <source>
        <dbReference type="ARBA" id="ARBA00022980"/>
    </source>
</evidence>
<dbReference type="HAMAP" id="MF_00291_B">
    <property type="entry name" value="Ribosomal_uS2_B"/>
    <property type="match status" value="1"/>
</dbReference>
<accession>A0A6H0XZQ7</accession>
<evidence type="ECO:0000313" key="6">
    <source>
        <dbReference type="Proteomes" id="UP000503462"/>
    </source>
</evidence>
<dbReference type="GO" id="GO:0005763">
    <property type="term" value="C:mitochondrial small ribosomal subunit"/>
    <property type="evidence" value="ECO:0007669"/>
    <property type="project" value="TreeGrafter"/>
</dbReference>
<dbReference type="GO" id="GO:0003735">
    <property type="term" value="F:structural constituent of ribosome"/>
    <property type="evidence" value="ECO:0007669"/>
    <property type="project" value="InterPro"/>
</dbReference>
<protein>
    <recommendedName>
        <fullName evidence="7">Ribosomal protein S2</fullName>
    </recommendedName>
</protein>